<dbReference type="Gene3D" id="2.40.50.100">
    <property type="match status" value="1"/>
</dbReference>
<proteinExistence type="inferred from homology"/>
<dbReference type="InterPro" id="IPR033753">
    <property type="entry name" value="GCV_H/Fam206"/>
</dbReference>
<evidence type="ECO:0000256" key="4">
    <source>
        <dbReference type="PIRSR" id="PIRSR617453-50"/>
    </source>
</evidence>
<comment type="cofactor">
    <cofactor evidence="5">
        <name>(R)-lipoate</name>
        <dbReference type="ChEBI" id="CHEBI:83088"/>
    </cofactor>
    <text evidence="5">Binds 1 lipoyl cofactor covalently.</text>
</comment>
<dbReference type="PANTHER" id="PTHR11715:SF3">
    <property type="entry name" value="GLYCINE CLEAVAGE SYSTEM H PROTEIN-RELATED"/>
    <property type="match status" value="1"/>
</dbReference>
<dbReference type="GO" id="GO:0019464">
    <property type="term" value="P:glycine decarboxylation via glycine cleavage system"/>
    <property type="evidence" value="ECO:0007669"/>
    <property type="project" value="UniProtKB-UniRule"/>
</dbReference>
<dbReference type="Proteomes" id="UP000626109">
    <property type="component" value="Unassembled WGS sequence"/>
</dbReference>
<reference evidence="7" key="1">
    <citation type="submission" date="2021-02" db="EMBL/GenBank/DDBJ databases">
        <authorList>
            <person name="Dougan E. K."/>
            <person name="Rhodes N."/>
            <person name="Thang M."/>
            <person name="Chan C."/>
        </authorList>
    </citation>
    <scope>NUCLEOTIDE SEQUENCE</scope>
</reference>
<dbReference type="InterPro" id="IPR000089">
    <property type="entry name" value="Biotin_lipoyl"/>
</dbReference>
<feature type="modified residue" description="N6-lipoyllysine" evidence="4">
    <location>
        <position position="128"/>
    </location>
</feature>
<keyword evidence="9" id="KW-1185">Reference proteome</keyword>
<dbReference type="GO" id="GO:0005960">
    <property type="term" value="C:glycine cleavage complex"/>
    <property type="evidence" value="ECO:0007669"/>
    <property type="project" value="UniProtKB-UniRule"/>
</dbReference>
<dbReference type="OrthoDB" id="10264154at2759"/>
<name>A0A813H138_POLGL</name>
<dbReference type="InterPro" id="IPR002930">
    <property type="entry name" value="GCV_H"/>
</dbReference>
<dbReference type="PROSITE" id="PS00189">
    <property type="entry name" value="LIPOYL"/>
    <property type="match status" value="1"/>
</dbReference>
<comment type="function">
    <text evidence="5">The H protein shuttles the methylamine group of glycine from the P protein to the T protein.</text>
</comment>
<evidence type="ECO:0000259" key="6">
    <source>
        <dbReference type="PROSITE" id="PS50968"/>
    </source>
</evidence>
<dbReference type="GO" id="GO:0009249">
    <property type="term" value="P:protein lipoylation"/>
    <property type="evidence" value="ECO:0007669"/>
    <property type="project" value="TreeGrafter"/>
</dbReference>
<dbReference type="InterPro" id="IPR017453">
    <property type="entry name" value="GCV_H_sub"/>
</dbReference>
<comment type="caution">
    <text evidence="7">The sequence shown here is derived from an EMBL/GenBank/DDBJ whole genome shotgun (WGS) entry which is preliminary data.</text>
</comment>
<keyword evidence="2 4" id="KW-0450">Lipoyl</keyword>
<dbReference type="InterPro" id="IPR011053">
    <property type="entry name" value="Single_hybrid_motif"/>
</dbReference>
<gene>
    <name evidence="7" type="ORF">PGLA1383_LOCUS47519</name>
    <name evidence="8" type="ORF">PGLA2088_LOCUS47203</name>
</gene>
<evidence type="ECO:0000256" key="3">
    <source>
        <dbReference type="ARBA" id="ARBA00022946"/>
    </source>
</evidence>
<evidence type="ECO:0000256" key="2">
    <source>
        <dbReference type="ARBA" id="ARBA00022823"/>
    </source>
</evidence>
<evidence type="ECO:0000256" key="5">
    <source>
        <dbReference type="RuleBase" id="RU364055"/>
    </source>
</evidence>
<organism evidence="7 9">
    <name type="scientific">Polarella glacialis</name>
    <name type="common">Dinoflagellate</name>
    <dbReference type="NCBI Taxonomy" id="89957"/>
    <lineage>
        <taxon>Eukaryota</taxon>
        <taxon>Sar</taxon>
        <taxon>Alveolata</taxon>
        <taxon>Dinophyceae</taxon>
        <taxon>Suessiales</taxon>
        <taxon>Suessiaceae</taxon>
        <taxon>Polarella</taxon>
    </lineage>
</organism>
<evidence type="ECO:0000256" key="1">
    <source>
        <dbReference type="ARBA" id="ARBA00009249"/>
    </source>
</evidence>
<keyword evidence="5" id="KW-0496">Mitochondrion</keyword>
<dbReference type="GO" id="GO:0005739">
    <property type="term" value="C:mitochondrion"/>
    <property type="evidence" value="ECO:0007669"/>
    <property type="project" value="UniProtKB-SubCell"/>
</dbReference>
<protein>
    <recommendedName>
        <fullName evidence="5">Glycine cleavage system H protein</fullName>
    </recommendedName>
</protein>
<dbReference type="AlphaFoldDB" id="A0A813H138"/>
<feature type="non-terminal residue" evidence="7">
    <location>
        <position position="1"/>
    </location>
</feature>
<dbReference type="Pfam" id="PF01597">
    <property type="entry name" value="GCV_H"/>
    <property type="match status" value="1"/>
</dbReference>
<dbReference type="InterPro" id="IPR003016">
    <property type="entry name" value="2-oxoA_DH_lipoyl-BS"/>
</dbReference>
<comment type="subunit">
    <text evidence="5">The glycine cleavage system is composed of four proteins: P, T, L and H.</text>
</comment>
<dbReference type="Proteomes" id="UP000654075">
    <property type="component" value="Unassembled WGS sequence"/>
</dbReference>
<keyword evidence="3 5" id="KW-0809">Transit peptide</keyword>
<evidence type="ECO:0000313" key="8">
    <source>
        <dbReference type="EMBL" id="CAE8734238.1"/>
    </source>
</evidence>
<dbReference type="SUPFAM" id="SSF51230">
    <property type="entry name" value="Single hybrid motif"/>
    <property type="match status" value="1"/>
</dbReference>
<feature type="domain" description="Lipoyl-binding" evidence="6">
    <location>
        <begin position="87"/>
        <end position="169"/>
    </location>
</feature>
<comment type="similarity">
    <text evidence="1 5">Belongs to the GcvH family.</text>
</comment>
<dbReference type="EMBL" id="CAJNNV010030123">
    <property type="protein sequence ID" value="CAE8631402.1"/>
    <property type="molecule type" value="Genomic_DNA"/>
</dbReference>
<dbReference type="NCBIfam" id="NF002270">
    <property type="entry name" value="PRK01202.1"/>
    <property type="match status" value="1"/>
</dbReference>
<accession>A0A813H138</accession>
<dbReference type="EMBL" id="CAJNNW010036432">
    <property type="protein sequence ID" value="CAE8734238.1"/>
    <property type="molecule type" value="Genomic_DNA"/>
</dbReference>
<dbReference type="CDD" id="cd06848">
    <property type="entry name" value="GCS_H"/>
    <property type="match status" value="1"/>
</dbReference>
<dbReference type="PANTHER" id="PTHR11715">
    <property type="entry name" value="GLYCINE CLEAVAGE SYSTEM H PROTEIN"/>
    <property type="match status" value="1"/>
</dbReference>
<evidence type="ECO:0000313" key="7">
    <source>
        <dbReference type="EMBL" id="CAE8631402.1"/>
    </source>
</evidence>
<evidence type="ECO:0000313" key="9">
    <source>
        <dbReference type="Proteomes" id="UP000654075"/>
    </source>
</evidence>
<dbReference type="HAMAP" id="MF_00272">
    <property type="entry name" value="GcvH"/>
    <property type="match status" value="1"/>
</dbReference>
<comment type="subcellular location">
    <subcellularLocation>
        <location evidence="5">Mitochondrion</location>
    </subcellularLocation>
</comment>
<dbReference type="NCBIfam" id="TIGR00527">
    <property type="entry name" value="gcvH"/>
    <property type="match status" value="1"/>
</dbReference>
<sequence length="194" mass="21413">DPDIPKQKTLFNPFALKRLNRMASIIRTAFRGAPRMAQCQARLPLARTFRHGRLATPIFQPALSFRAFSEVRYCETHEWFKIESSDAATLGISDFAQGALGEVVYCELPEVGAKFKAKATICTLESVKAVGEVYAPVDCEVTAVNDKLSDEPALVNSSPQEDGWLVKVKYTGDVSGLMDGAAYKKHMESEANEH</sequence>
<dbReference type="PROSITE" id="PS50968">
    <property type="entry name" value="BIOTINYL_LIPOYL"/>
    <property type="match status" value="1"/>
</dbReference>
<dbReference type="OMA" id="GPCLPWP"/>